<dbReference type="PANTHER" id="PTHR12558">
    <property type="entry name" value="CELL DIVISION CYCLE 16,23,27"/>
    <property type="match status" value="1"/>
</dbReference>
<comment type="caution">
    <text evidence="3">The sequence shown here is derived from an EMBL/GenBank/DDBJ whole genome shotgun (WGS) entry which is preliminary data.</text>
</comment>
<dbReference type="PANTHER" id="PTHR12558:SF13">
    <property type="entry name" value="CELL DIVISION CYCLE PROTEIN 27 HOMOLOG"/>
    <property type="match status" value="1"/>
</dbReference>
<accession>A0A9D7SF74</accession>
<organism evidence="3 4">
    <name type="scientific">Candidatus Geothrix skivensis</name>
    <dbReference type="NCBI Taxonomy" id="2954439"/>
    <lineage>
        <taxon>Bacteria</taxon>
        <taxon>Pseudomonadati</taxon>
        <taxon>Acidobacteriota</taxon>
        <taxon>Holophagae</taxon>
        <taxon>Holophagales</taxon>
        <taxon>Holophagaceae</taxon>
        <taxon>Geothrix</taxon>
    </lineage>
</organism>
<name>A0A9D7SF74_9BACT</name>
<sequence length="672" mass="74921">MLAIRPIHLGLAFAALLHGTVLHAGRKDSWVEVRSPHFVAYSDAGEAEARKALAAFEGIRSVFGKLIPEVRVDPPKPMVIFVLEDEASMKRLLPKPFEGKDPKRPAGTFFQREDRNYAILRLDVSHQTDQPYFVLFHEYTHSIVHQNFPALPTWLDEGLADFYGATEIRSEHVYLGRVPVGRLMLLRNQARLPLETLFTVTHDSPHYQEGEKSGLFYAQSWAFVHYLFMDDQALKAGLFRNYVKAASGGADSLAAARAGFGDLDKLQGALTTYSQRSRFKYWDFPLTVKLTDRDFQVRGLDEVGSWVVQAEFLMDTGEEPLARPLLDRAVAAAAQRPEVQVALGRAMVLRGETGKAETAYREALRLGTQDFRAPFRLAQLARERNSRDSEEIIAWLEMAQRLRPDFPGTLMAICQQYSWRPRDPDKALKAGRRAVELEPQNLSNLFNLGIAYMNLGFEKEAQEVGTQLTSSALSQTERLMAASYAESLDRFRTLWKARSNEPPAPGPMEAKEPSVPPNPVESLKFSLPAHLAPLGREVIALVGEGRTDQAMRKVEKALATAKQAYDRQVLGSLLETLRNRAARAKVSAAPLPATPESRPAMPPAPPGIKPLKFWLPDTLADLSREVQAAAMQGRLDEAIQMVQAALPKAKGPYEKPSLKALLEHLKARKAGY</sequence>
<dbReference type="SUPFAM" id="SSF48452">
    <property type="entry name" value="TPR-like"/>
    <property type="match status" value="1"/>
</dbReference>
<gene>
    <name evidence="3" type="ORF">IPP58_08410</name>
</gene>
<dbReference type="EMBL" id="JADKIO010000006">
    <property type="protein sequence ID" value="MBK9796509.1"/>
    <property type="molecule type" value="Genomic_DNA"/>
</dbReference>
<evidence type="ECO:0000259" key="2">
    <source>
        <dbReference type="Pfam" id="PF07607"/>
    </source>
</evidence>
<protein>
    <submittedName>
        <fullName evidence="3">DUF1570 domain-containing protein</fullName>
    </submittedName>
</protein>
<feature type="domain" description="DUF1570" evidence="2">
    <location>
        <begin position="144"/>
        <end position="232"/>
    </location>
</feature>
<dbReference type="InterPro" id="IPR011464">
    <property type="entry name" value="DUF1570"/>
</dbReference>
<evidence type="ECO:0000313" key="3">
    <source>
        <dbReference type="EMBL" id="MBK9796509.1"/>
    </source>
</evidence>
<reference evidence="3" key="1">
    <citation type="submission" date="2020-10" db="EMBL/GenBank/DDBJ databases">
        <title>Connecting structure to function with the recovery of over 1000 high-quality activated sludge metagenome-assembled genomes encoding full-length rRNA genes using long-read sequencing.</title>
        <authorList>
            <person name="Singleton C.M."/>
            <person name="Petriglieri F."/>
            <person name="Kristensen J.M."/>
            <person name="Kirkegaard R.H."/>
            <person name="Michaelsen T.Y."/>
            <person name="Andersen M.H."/>
            <person name="Karst S.M."/>
            <person name="Dueholm M.S."/>
            <person name="Nielsen P.H."/>
            <person name="Albertsen M."/>
        </authorList>
    </citation>
    <scope>NUCLEOTIDE SEQUENCE</scope>
    <source>
        <strain evidence="3">Skiv_18-Q3-R9-52_MAXAC.067</strain>
    </source>
</reference>
<dbReference type="Gene3D" id="1.25.40.10">
    <property type="entry name" value="Tetratricopeptide repeat domain"/>
    <property type="match status" value="1"/>
</dbReference>
<dbReference type="Proteomes" id="UP000886657">
    <property type="component" value="Unassembled WGS sequence"/>
</dbReference>
<evidence type="ECO:0000313" key="4">
    <source>
        <dbReference type="Proteomes" id="UP000886657"/>
    </source>
</evidence>
<dbReference type="AlphaFoldDB" id="A0A9D7SF74"/>
<evidence type="ECO:0000256" key="1">
    <source>
        <dbReference type="SAM" id="MobiDB-lite"/>
    </source>
</evidence>
<proteinExistence type="predicted"/>
<dbReference type="Pfam" id="PF07607">
    <property type="entry name" value="DUF1570"/>
    <property type="match status" value="1"/>
</dbReference>
<dbReference type="InterPro" id="IPR011990">
    <property type="entry name" value="TPR-like_helical_dom_sf"/>
</dbReference>
<feature type="region of interest" description="Disordered" evidence="1">
    <location>
        <begin position="498"/>
        <end position="519"/>
    </location>
</feature>